<reference evidence="2 3" key="1">
    <citation type="submission" date="2019-02" db="EMBL/GenBank/DDBJ databases">
        <title>Deep-cultivation of Planctomycetes and their phenomic and genomic characterization uncovers novel biology.</title>
        <authorList>
            <person name="Wiegand S."/>
            <person name="Jogler M."/>
            <person name="Boedeker C."/>
            <person name="Pinto D."/>
            <person name="Vollmers J."/>
            <person name="Rivas-Marin E."/>
            <person name="Kohn T."/>
            <person name="Peeters S.H."/>
            <person name="Heuer A."/>
            <person name="Rast P."/>
            <person name="Oberbeckmann S."/>
            <person name="Bunk B."/>
            <person name="Jeske O."/>
            <person name="Meyerdierks A."/>
            <person name="Storesund J.E."/>
            <person name="Kallscheuer N."/>
            <person name="Luecker S."/>
            <person name="Lage O.M."/>
            <person name="Pohl T."/>
            <person name="Merkel B.J."/>
            <person name="Hornburger P."/>
            <person name="Mueller R.-W."/>
            <person name="Bruemmer F."/>
            <person name="Labrenz M."/>
            <person name="Spormann A.M."/>
            <person name="Op den Camp H."/>
            <person name="Overmann J."/>
            <person name="Amann R."/>
            <person name="Jetten M.S.M."/>
            <person name="Mascher T."/>
            <person name="Medema M.H."/>
            <person name="Devos D.P."/>
            <person name="Kaster A.-K."/>
            <person name="Ovreas L."/>
            <person name="Rohde M."/>
            <person name="Galperin M.Y."/>
            <person name="Jogler C."/>
        </authorList>
    </citation>
    <scope>NUCLEOTIDE SEQUENCE [LARGE SCALE GENOMIC DNA]</scope>
    <source>
        <strain evidence="2 3">Pan153</strain>
    </source>
</reference>
<gene>
    <name evidence="2" type="ORF">Pan153_39810</name>
</gene>
<dbReference type="AlphaFoldDB" id="A0A518FSJ0"/>
<evidence type="ECO:0000313" key="2">
    <source>
        <dbReference type="EMBL" id="QDV19316.1"/>
    </source>
</evidence>
<dbReference type="RefSeq" id="WP_145457361.1">
    <property type="nucleotide sequence ID" value="NZ_CP036317.1"/>
</dbReference>
<organism evidence="2 3">
    <name type="scientific">Gimesia panareensis</name>
    <dbReference type="NCBI Taxonomy" id="2527978"/>
    <lineage>
        <taxon>Bacteria</taxon>
        <taxon>Pseudomonadati</taxon>
        <taxon>Planctomycetota</taxon>
        <taxon>Planctomycetia</taxon>
        <taxon>Planctomycetales</taxon>
        <taxon>Planctomycetaceae</taxon>
        <taxon>Gimesia</taxon>
    </lineage>
</organism>
<feature type="compositionally biased region" description="Basic and acidic residues" evidence="1">
    <location>
        <begin position="100"/>
        <end position="116"/>
    </location>
</feature>
<sequence>MLPLTQLKYSFCLLFTVTALLTGCGNGDRVTVYPTKGVVLFEGKPMVGGGAISFVPLSALKGKAAGGTIKEDGTFVMSTYEEGDGSIAGEFRVTVHQITMKEPETNPDADGKKEPASTEPTQVVEKSAQIPHIYADPGKSPLTIKIEPDGPNNESLSLELKRM</sequence>
<evidence type="ECO:0000313" key="3">
    <source>
        <dbReference type="Proteomes" id="UP000320839"/>
    </source>
</evidence>
<proteinExistence type="predicted"/>
<dbReference type="EMBL" id="CP036317">
    <property type="protein sequence ID" value="QDV19316.1"/>
    <property type="molecule type" value="Genomic_DNA"/>
</dbReference>
<protein>
    <recommendedName>
        <fullName evidence="4">Nickel uptake substrate-specific transmembrane region</fullName>
    </recommendedName>
</protein>
<evidence type="ECO:0008006" key="4">
    <source>
        <dbReference type="Google" id="ProtNLM"/>
    </source>
</evidence>
<feature type="region of interest" description="Disordered" evidence="1">
    <location>
        <begin position="100"/>
        <end position="163"/>
    </location>
</feature>
<evidence type="ECO:0000256" key="1">
    <source>
        <dbReference type="SAM" id="MobiDB-lite"/>
    </source>
</evidence>
<dbReference type="Proteomes" id="UP000320839">
    <property type="component" value="Chromosome"/>
</dbReference>
<name>A0A518FSJ0_9PLAN</name>
<accession>A0A518FSJ0</accession>
<dbReference type="OrthoDB" id="287810at2"/>